<name>A0ACA9JZV9_9GLOM</name>
<evidence type="ECO:0000313" key="1">
    <source>
        <dbReference type="EMBL" id="CAG8444261.1"/>
    </source>
</evidence>
<dbReference type="EMBL" id="CAJVPW010000136">
    <property type="protein sequence ID" value="CAG8444261.1"/>
    <property type="molecule type" value="Genomic_DNA"/>
</dbReference>
<keyword evidence="2" id="KW-1185">Reference proteome</keyword>
<accession>A0ACA9JZV9</accession>
<reference evidence="1" key="1">
    <citation type="submission" date="2021-06" db="EMBL/GenBank/DDBJ databases">
        <authorList>
            <person name="Kallberg Y."/>
            <person name="Tangrot J."/>
            <person name="Rosling A."/>
        </authorList>
    </citation>
    <scope>NUCLEOTIDE SEQUENCE</scope>
    <source>
        <strain evidence="1">28 12/20/2015</strain>
    </source>
</reference>
<organism evidence="1 2">
    <name type="scientific">Cetraspora pellucida</name>
    <dbReference type="NCBI Taxonomy" id="1433469"/>
    <lineage>
        <taxon>Eukaryota</taxon>
        <taxon>Fungi</taxon>
        <taxon>Fungi incertae sedis</taxon>
        <taxon>Mucoromycota</taxon>
        <taxon>Glomeromycotina</taxon>
        <taxon>Glomeromycetes</taxon>
        <taxon>Diversisporales</taxon>
        <taxon>Gigasporaceae</taxon>
        <taxon>Cetraspora</taxon>
    </lineage>
</organism>
<dbReference type="Proteomes" id="UP000789366">
    <property type="component" value="Unassembled WGS sequence"/>
</dbReference>
<proteinExistence type="predicted"/>
<gene>
    <name evidence="1" type="ORF">SPELUC_LOCUS393</name>
</gene>
<sequence length="251" mass="29591">MTSKNNVIEEIQELIQKIKNEYQEGIDFEFVAPSLINRASGGYRVKIISPRLKKFCREKFSLSSGVNYHLDYEKGDQEGNDFYYRIYVDNSDYDVLDCAKDELYRNNEINSVEQAKINNKLFQEIREYFQDHNQKEITRESLNIGIGAGVVIALGLNYFYHLKRKEINFATTQLIKFVREKLSNEYLELSKIAPWDTDTKNTILFVYQQLLIMLHPATPFITEHIYQELTHQKILQAEIEIIDLKDQKQEL</sequence>
<evidence type="ECO:0000313" key="2">
    <source>
        <dbReference type="Proteomes" id="UP000789366"/>
    </source>
</evidence>
<protein>
    <submittedName>
        <fullName evidence="1">16918_t:CDS:1</fullName>
    </submittedName>
</protein>
<comment type="caution">
    <text evidence="1">The sequence shown here is derived from an EMBL/GenBank/DDBJ whole genome shotgun (WGS) entry which is preliminary data.</text>
</comment>